<keyword evidence="3" id="KW-1185">Reference proteome</keyword>
<gene>
    <name evidence="2" type="ORF">I6J18_11275</name>
</gene>
<dbReference type="AlphaFoldDB" id="A0A974NR62"/>
<organism evidence="2 3">
    <name type="scientific">Peribacillus psychrosaccharolyticus</name>
    <name type="common">Bacillus psychrosaccharolyticus</name>
    <dbReference type="NCBI Taxonomy" id="1407"/>
    <lineage>
        <taxon>Bacteria</taxon>
        <taxon>Bacillati</taxon>
        <taxon>Bacillota</taxon>
        <taxon>Bacilli</taxon>
        <taxon>Bacillales</taxon>
        <taxon>Bacillaceae</taxon>
        <taxon>Peribacillus</taxon>
    </lineage>
</organism>
<evidence type="ECO:0000313" key="2">
    <source>
        <dbReference type="EMBL" id="QQT02358.1"/>
    </source>
</evidence>
<dbReference type="RefSeq" id="WP_169732061.1">
    <property type="nucleotide sequence ID" value="NZ_CP068053.1"/>
</dbReference>
<evidence type="ECO:0000313" key="3">
    <source>
        <dbReference type="Proteomes" id="UP000595254"/>
    </source>
</evidence>
<name>A0A974NR62_PERPY</name>
<dbReference type="Proteomes" id="UP000595254">
    <property type="component" value="Chromosome"/>
</dbReference>
<reference evidence="2 3" key="1">
    <citation type="submission" date="2021-01" db="EMBL/GenBank/DDBJ databases">
        <title>FDA dAtabase for Regulatory Grade micrObial Sequences (FDA-ARGOS): Supporting development and validation of Infectious Disease Dx tests.</title>
        <authorList>
            <person name="Nelson B."/>
            <person name="Plummer A."/>
            <person name="Tallon L."/>
            <person name="Sadzewicz L."/>
            <person name="Zhao X."/>
            <person name="Boylan J."/>
            <person name="Ott S."/>
            <person name="Bowen H."/>
            <person name="Vavikolanu K."/>
            <person name="Mehta A."/>
            <person name="Aluvathingal J."/>
            <person name="Nadendla S."/>
            <person name="Myers T."/>
            <person name="Yan Y."/>
            <person name="Sichtig H."/>
        </authorList>
    </citation>
    <scope>NUCLEOTIDE SEQUENCE [LARGE SCALE GENOMIC DNA]</scope>
    <source>
        <strain evidence="2 3">FDAARGOS_1161</strain>
    </source>
</reference>
<accession>A0A974NR62</accession>
<evidence type="ECO:0000256" key="1">
    <source>
        <dbReference type="SAM" id="Phobius"/>
    </source>
</evidence>
<dbReference type="KEGG" id="ppsr:I6J18_11275"/>
<sequence>MAHFLIITIGFIICLGLLGCVFFFALRSGLDRSDSSRIDPFPIIESKEVKEKKEE</sequence>
<dbReference type="EMBL" id="CP068053">
    <property type="protein sequence ID" value="QQT02358.1"/>
    <property type="molecule type" value="Genomic_DNA"/>
</dbReference>
<keyword evidence="1" id="KW-0812">Transmembrane</keyword>
<protein>
    <submittedName>
        <fullName evidence="2">Uncharacterized protein</fullName>
    </submittedName>
</protein>
<proteinExistence type="predicted"/>
<feature type="transmembrane region" description="Helical" evidence="1">
    <location>
        <begin position="6"/>
        <end position="26"/>
    </location>
</feature>
<keyword evidence="1" id="KW-0472">Membrane</keyword>
<keyword evidence="1" id="KW-1133">Transmembrane helix</keyword>